<feature type="domain" description="Glycosyl transferase family 1" evidence="2">
    <location>
        <begin position="278"/>
        <end position="429"/>
    </location>
</feature>
<keyword evidence="1 3" id="KW-0808">Transferase</keyword>
<dbReference type="AlphaFoldDB" id="A0A7W9FDF8"/>
<name>A0A7W9FDF8_9MICO</name>
<evidence type="ECO:0000313" key="3">
    <source>
        <dbReference type="EMBL" id="MBB5743473.1"/>
    </source>
</evidence>
<evidence type="ECO:0000313" key="4">
    <source>
        <dbReference type="Proteomes" id="UP000517712"/>
    </source>
</evidence>
<comment type="caution">
    <text evidence="3">The sequence shown here is derived from an EMBL/GenBank/DDBJ whole genome shotgun (WGS) entry which is preliminary data.</text>
</comment>
<proteinExistence type="predicted"/>
<keyword evidence="4" id="KW-1185">Reference proteome</keyword>
<dbReference type="GO" id="GO:0016757">
    <property type="term" value="F:glycosyltransferase activity"/>
    <property type="evidence" value="ECO:0007669"/>
    <property type="project" value="InterPro"/>
</dbReference>
<evidence type="ECO:0000259" key="2">
    <source>
        <dbReference type="Pfam" id="PF00534"/>
    </source>
</evidence>
<organism evidence="3 4">
    <name type="scientific">Microbacterium ginsengiterrae</name>
    <dbReference type="NCBI Taxonomy" id="546115"/>
    <lineage>
        <taxon>Bacteria</taxon>
        <taxon>Bacillati</taxon>
        <taxon>Actinomycetota</taxon>
        <taxon>Actinomycetes</taxon>
        <taxon>Micrococcales</taxon>
        <taxon>Microbacteriaceae</taxon>
        <taxon>Microbacterium</taxon>
    </lineage>
</organism>
<dbReference type="EMBL" id="JACHMU010000001">
    <property type="protein sequence ID" value="MBB5743473.1"/>
    <property type="molecule type" value="Genomic_DNA"/>
</dbReference>
<dbReference type="RefSeq" id="WP_184283370.1">
    <property type="nucleotide sequence ID" value="NZ_BAAAPG010000001.1"/>
</dbReference>
<gene>
    <name evidence="3" type="ORF">HD600_001970</name>
</gene>
<reference evidence="3 4" key="1">
    <citation type="submission" date="2020-08" db="EMBL/GenBank/DDBJ databases">
        <title>Sequencing the genomes of 1000 actinobacteria strains.</title>
        <authorList>
            <person name="Klenk H.-P."/>
        </authorList>
    </citation>
    <scope>NUCLEOTIDE SEQUENCE [LARGE SCALE GENOMIC DNA]</scope>
    <source>
        <strain evidence="3 4">DSM 24823</strain>
    </source>
</reference>
<dbReference type="Gene3D" id="3.40.50.2000">
    <property type="entry name" value="Glycogen Phosphorylase B"/>
    <property type="match status" value="2"/>
</dbReference>
<dbReference type="SUPFAM" id="SSF53756">
    <property type="entry name" value="UDP-Glycosyltransferase/glycogen phosphorylase"/>
    <property type="match status" value="1"/>
</dbReference>
<dbReference type="InterPro" id="IPR001296">
    <property type="entry name" value="Glyco_trans_1"/>
</dbReference>
<evidence type="ECO:0000256" key="1">
    <source>
        <dbReference type="ARBA" id="ARBA00022679"/>
    </source>
</evidence>
<sequence length="459" mass="48928">MTGAHDDAVLPDAAYLVLSSRLIPDLDGGYTIATLARARALAAAGAAPQLLTFDPGGPAAHAGHRETFARRGAIAEPAVLRNLFDEAVAPGGGAASWLRAAASVSMDTPHDGREYRVLRDAEERPFAALPVLPGDPDWHLTDEPVLVYDETARVVGGVAGFRGLYLAWLAHVAAAVGDRPIVIICESRQIGELIADWSDERVRIIHTIHTMHLEAPYTQDADLNALWTRWFTVADRFDAVAWPTASQRDDVVSRFGDGALHVVVPNVVPAPGERTLAREPGLVVVLGRLAPGKRVDHAVRAFVRADVPGTRMEIWGGGAERERLQTLIDSLGAGSRIMLAGHTDAPDRVLQRASLVVTATAFEGQGMSILEALQHGVPVVAYDVRYGPSDLLGSGGGILVPDADESGMADAIRRILTDDGLRARLSSEAPVEASAWDEEHALSALADAVRRVLAASPRR</sequence>
<dbReference type="PANTHER" id="PTHR12526">
    <property type="entry name" value="GLYCOSYLTRANSFERASE"/>
    <property type="match status" value="1"/>
</dbReference>
<dbReference type="Proteomes" id="UP000517712">
    <property type="component" value="Unassembled WGS sequence"/>
</dbReference>
<accession>A0A7W9FDF8</accession>
<protein>
    <submittedName>
        <fullName evidence="3">Glycosyltransferase involved in cell wall biosynthesis</fullName>
    </submittedName>
</protein>
<dbReference type="Pfam" id="PF00534">
    <property type="entry name" value="Glycos_transf_1"/>
    <property type="match status" value="1"/>
</dbReference>